<comment type="similarity">
    <text evidence="2">Belongs to the TMEM86 family.</text>
</comment>
<sequence length="226" mass="25068">MERSLLKKIGLPVLILLMSALYIFVIPSDPEGVKMLFKLIPMALIILYAYLQPPVSGKRYHWTMLAGLAFCMMGDGLLVWFIVGLSAFLVGHLFYMTAFFGKWSFSRLRFATIVPIAAYASFMGNELIQALIRDDEQALIVPVILYVAVISLMAWSAIMSGNKLAIAGSLLFVISDSVLSWNMFVFDVSHSGIWIMTTYYAAQFLMARSLGSKPAEIAPSSSVSLR</sequence>
<feature type="transmembrane region" description="Helical" evidence="6">
    <location>
        <begin position="164"/>
        <end position="186"/>
    </location>
</feature>
<evidence type="ECO:0000256" key="1">
    <source>
        <dbReference type="ARBA" id="ARBA00004141"/>
    </source>
</evidence>
<dbReference type="PANTHER" id="PTHR31885:SF6">
    <property type="entry name" value="GH04784P"/>
    <property type="match status" value="1"/>
</dbReference>
<dbReference type="AlphaFoldDB" id="A0A7Z2VM08"/>
<keyword evidence="5 6" id="KW-0472">Membrane</keyword>
<evidence type="ECO:0000256" key="2">
    <source>
        <dbReference type="ARBA" id="ARBA00007375"/>
    </source>
</evidence>
<name>A0A7Z2VM08_9BACL</name>
<gene>
    <name evidence="7" type="ORF">HH215_21620</name>
</gene>
<dbReference type="InterPro" id="IPR012506">
    <property type="entry name" value="TMEM86B-like"/>
</dbReference>
<evidence type="ECO:0000256" key="5">
    <source>
        <dbReference type="ARBA" id="ARBA00023136"/>
    </source>
</evidence>
<evidence type="ECO:0000256" key="4">
    <source>
        <dbReference type="ARBA" id="ARBA00022989"/>
    </source>
</evidence>
<dbReference type="PANTHER" id="PTHR31885">
    <property type="entry name" value="GH04784P"/>
    <property type="match status" value="1"/>
</dbReference>
<comment type="subcellular location">
    <subcellularLocation>
        <location evidence="1">Membrane</location>
        <topology evidence="1">Multi-pass membrane protein</topology>
    </subcellularLocation>
</comment>
<dbReference type="GO" id="GO:0016020">
    <property type="term" value="C:membrane"/>
    <property type="evidence" value="ECO:0007669"/>
    <property type="project" value="UniProtKB-SubCell"/>
</dbReference>
<keyword evidence="3 6" id="KW-0812">Transmembrane</keyword>
<keyword evidence="8" id="KW-1185">Reference proteome</keyword>
<dbReference type="EMBL" id="CP051680">
    <property type="protein sequence ID" value="QJD85524.1"/>
    <property type="molecule type" value="Genomic_DNA"/>
</dbReference>
<protein>
    <submittedName>
        <fullName evidence="7">Lysoplasmalogenase</fullName>
    </submittedName>
</protein>
<dbReference type="Proteomes" id="UP000502248">
    <property type="component" value="Chromosome"/>
</dbReference>
<organism evidence="7 8">
    <name type="scientific">Cohnella herbarum</name>
    <dbReference type="NCBI Taxonomy" id="2728023"/>
    <lineage>
        <taxon>Bacteria</taxon>
        <taxon>Bacillati</taxon>
        <taxon>Bacillota</taxon>
        <taxon>Bacilli</taxon>
        <taxon>Bacillales</taxon>
        <taxon>Paenibacillaceae</taxon>
        <taxon>Cohnella</taxon>
    </lineage>
</organism>
<dbReference type="GO" id="GO:0016787">
    <property type="term" value="F:hydrolase activity"/>
    <property type="evidence" value="ECO:0007669"/>
    <property type="project" value="TreeGrafter"/>
</dbReference>
<feature type="transmembrane region" description="Helical" evidence="6">
    <location>
        <begin position="139"/>
        <end position="158"/>
    </location>
</feature>
<reference evidence="7 8" key="1">
    <citation type="submission" date="2020-04" db="EMBL/GenBank/DDBJ databases">
        <title>Genome sequencing of novel species.</title>
        <authorList>
            <person name="Heo J."/>
            <person name="Kim S.-J."/>
            <person name="Kim J.-S."/>
            <person name="Hong S.-B."/>
            <person name="Kwon S.-W."/>
        </authorList>
    </citation>
    <scope>NUCLEOTIDE SEQUENCE [LARGE SCALE GENOMIC DNA]</scope>
    <source>
        <strain evidence="7 8">MFER-1</strain>
    </source>
</reference>
<feature type="transmembrane region" description="Helical" evidence="6">
    <location>
        <begin position="9"/>
        <end position="26"/>
    </location>
</feature>
<feature type="transmembrane region" description="Helical" evidence="6">
    <location>
        <begin position="32"/>
        <end position="51"/>
    </location>
</feature>
<proteinExistence type="inferred from homology"/>
<dbReference type="Pfam" id="PF07947">
    <property type="entry name" value="YhhN"/>
    <property type="match status" value="1"/>
</dbReference>
<feature type="transmembrane region" description="Helical" evidence="6">
    <location>
        <begin position="110"/>
        <end position="132"/>
    </location>
</feature>
<accession>A0A7Z2VM08</accession>
<evidence type="ECO:0000313" key="8">
    <source>
        <dbReference type="Proteomes" id="UP000502248"/>
    </source>
</evidence>
<keyword evidence="4 6" id="KW-1133">Transmembrane helix</keyword>
<dbReference type="KEGG" id="cheb:HH215_21620"/>
<evidence type="ECO:0000256" key="6">
    <source>
        <dbReference type="SAM" id="Phobius"/>
    </source>
</evidence>
<evidence type="ECO:0000256" key="3">
    <source>
        <dbReference type="ARBA" id="ARBA00022692"/>
    </source>
</evidence>
<evidence type="ECO:0000313" key="7">
    <source>
        <dbReference type="EMBL" id="QJD85524.1"/>
    </source>
</evidence>
<feature type="transmembrane region" description="Helical" evidence="6">
    <location>
        <begin position="63"/>
        <end position="90"/>
    </location>
</feature>